<dbReference type="SUPFAM" id="SSF103473">
    <property type="entry name" value="MFS general substrate transporter"/>
    <property type="match status" value="1"/>
</dbReference>
<evidence type="ECO:0000256" key="4">
    <source>
        <dbReference type="ARBA" id="ARBA00023136"/>
    </source>
</evidence>
<evidence type="ECO:0000259" key="6">
    <source>
        <dbReference type="PROSITE" id="PS50850"/>
    </source>
</evidence>
<evidence type="ECO:0000256" key="1">
    <source>
        <dbReference type="ARBA" id="ARBA00004141"/>
    </source>
</evidence>
<accession>A0AAV5TBR2</accession>
<dbReference type="InterPro" id="IPR050382">
    <property type="entry name" value="MFS_Na/Anion_cotransporter"/>
</dbReference>
<comment type="subcellular location">
    <subcellularLocation>
        <location evidence="1">Membrane</location>
        <topology evidence="1">Multi-pass membrane protein</topology>
    </subcellularLocation>
</comment>
<name>A0AAV5TBR2_9BILA</name>
<dbReference type="InterPro" id="IPR036259">
    <property type="entry name" value="MFS_trans_sf"/>
</dbReference>
<feature type="domain" description="Major facilitator superfamily (MFS) profile" evidence="6">
    <location>
        <begin position="1"/>
        <end position="126"/>
    </location>
</feature>
<feature type="transmembrane region" description="Helical" evidence="5">
    <location>
        <begin position="51"/>
        <end position="71"/>
    </location>
</feature>
<dbReference type="Pfam" id="PF07690">
    <property type="entry name" value="MFS_1"/>
    <property type="match status" value="1"/>
</dbReference>
<comment type="caution">
    <text evidence="7">The sequence shown here is derived from an EMBL/GenBank/DDBJ whole genome shotgun (WGS) entry which is preliminary data.</text>
</comment>
<dbReference type="InterPro" id="IPR020846">
    <property type="entry name" value="MFS_dom"/>
</dbReference>
<organism evidence="7 8">
    <name type="scientific">Pristionchus entomophagus</name>
    <dbReference type="NCBI Taxonomy" id="358040"/>
    <lineage>
        <taxon>Eukaryota</taxon>
        <taxon>Metazoa</taxon>
        <taxon>Ecdysozoa</taxon>
        <taxon>Nematoda</taxon>
        <taxon>Chromadorea</taxon>
        <taxon>Rhabditida</taxon>
        <taxon>Rhabditina</taxon>
        <taxon>Diplogasteromorpha</taxon>
        <taxon>Diplogasteroidea</taxon>
        <taxon>Neodiplogasteridae</taxon>
        <taxon>Pristionchus</taxon>
    </lineage>
</organism>
<keyword evidence="8" id="KW-1185">Reference proteome</keyword>
<feature type="transmembrane region" description="Helical" evidence="5">
    <location>
        <begin position="12"/>
        <end position="30"/>
    </location>
</feature>
<dbReference type="AlphaFoldDB" id="A0AAV5TBR2"/>
<keyword evidence="4 5" id="KW-0472">Membrane</keyword>
<dbReference type="Gene3D" id="1.20.1250.20">
    <property type="entry name" value="MFS general substrate transporter like domains"/>
    <property type="match status" value="1"/>
</dbReference>
<dbReference type="Proteomes" id="UP001432027">
    <property type="component" value="Unassembled WGS sequence"/>
</dbReference>
<dbReference type="InterPro" id="IPR011701">
    <property type="entry name" value="MFS"/>
</dbReference>
<dbReference type="PANTHER" id="PTHR11662">
    <property type="entry name" value="SOLUTE CARRIER FAMILY 17"/>
    <property type="match status" value="1"/>
</dbReference>
<evidence type="ECO:0000256" key="5">
    <source>
        <dbReference type="SAM" id="Phobius"/>
    </source>
</evidence>
<evidence type="ECO:0000313" key="7">
    <source>
        <dbReference type="EMBL" id="GMS93005.1"/>
    </source>
</evidence>
<feature type="non-terminal residue" evidence="7">
    <location>
        <position position="1"/>
    </location>
</feature>
<dbReference type="GO" id="GO:0006820">
    <property type="term" value="P:monoatomic anion transport"/>
    <property type="evidence" value="ECO:0007669"/>
    <property type="project" value="TreeGrafter"/>
</dbReference>
<keyword evidence="3 5" id="KW-1133">Transmembrane helix</keyword>
<dbReference type="GO" id="GO:0016020">
    <property type="term" value="C:membrane"/>
    <property type="evidence" value="ECO:0007669"/>
    <property type="project" value="UniProtKB-SubCell"/>
</dbReference>
<reference evidence="7" key="1">
    <citation type="submission" date="2023-10" db="EMBL/GenBank/DDBJ databases">
        <title>Genome assembly of Pristionchus species.</title>
        <authorList>
            <person name="Yoshida K."/>
            <person name="Sommer R.J."/>
        </authorList>
    </citation>
    <scope>NUCLEOTIDE SEQUENCE</scope>
    <source>
        <strain evidence="7">RS0144</strain>
    </source>
</reference>
<feature type="non-terminal residue" evidence="7">
    <location>
        <position position="126"/>
    </location>
</feature>
<protein>
    <recommendedName>
        <fullName evidence="6">Major facilitator superfamily (MFS) profile domain-containing protein</fullName>
    </recommendedName>
</protein>
<evidence type="ECO:0000256" key="3">
    <source>
        <dbReference type="ARBA" id="ARBA00022989"/>
    </source>
</evidence>
<dbReference type="PANTHER" id="PTHR11662:SF399">
    <property type="entry name" value="FI19708P1-RELATED"/>
    <property type="match status" value="1"/>
</dbReference>
<proteinExistence type="predicted"/>
<feature type="transmembrane region" description="Helical" evidence="5">
    <location>
        <begin position="77"/>
        <end position="99"/>
    </location>
</feature>
<dbReference type="GO" id="GO:0022857">
    <property type="term" value="F:transmembrane transporter activity"/>
    <property type="evidence" value="ECO:0007669"/>
    <property type="project" value="InterPro"/>
</dbReference>
<gene>
    <name evidence="7" type="ORF">PENTCL1PPCAC_15180</name>
</gene>
<evidence type="ECO:0000313" key="8">
    <source>
        <dbReference type="Proteomes" id="UP001432027"/>
    </source>
</evidence>
<evidence type="ECO:0000256" key="2">
    <source>
        <dbReference type="ARBA" id="ARBA00022692"/>
    </source>
</evidence>
<keyword evidence="2 5" id="KW-0812">Transmembrane</keyword>
<dbReference type="PROSITE" id="PS50850">
    <property type="entry name" value="MFS"/>
    <property type="match status" value="1"/>
</dbReference>
<dbReference type="EMBL" id="BTSX01000004">
    <property type="protein sequence ID" value="GMS93005.1"/>
    <property type="molecule type" value="Genomic_DNA"/>
</dbReference>
<sequence length="126" mass="13845">SLSSPFLAEWYFNAFFVARIIMGLAEGFVAPSMGSMSGRWYPPNDRSTLTGIYHTGSQIGAALASVISAALCGSPWGWHSIFYLFGAIGVVWTIAWVELASDSPSTNKFVSEREAKYLAIEIRRKE</sequence>